<organism evidence="2 3">
    <name type="scientific">Luteimonas fraxinea</name>
    <dbReference type="NCBI Taxonomy" id="2901869"/>
    <lineage>
        <taxon>Bacteria</taxon>
        <taxon>Pseudomonadati</taxon>
        <taxon>Pseudomonadota</taxon>
        <taxon>Gammaproteobacteria</taxon>
        <taxon>Lysobacterales</taxon>
        <taxon>Lysobacteraceae</taxon>
        <taxon>Luteimonas</taxon>
    </lineage>
</organism>
<dbReference type="RefSeq" id="WP_232137453.1">
    <property type="nucleotide sequence ID" value="NZ_CP089507.1"/>
</dbReference>
<keyword evidence="3" id="KW-1185">Reference proteome</keyword>
<dbReference type="Gene3D" id="3.40.109.10">
    <property type="entry name" value="NADH Oxidase"/>
    <property type="match status" value="1"/>
</dbReference>
<dbReference type="Proteomes" id="UP001430360">
    <property type="component" value="Unassembled WGS sequence"/>
</dbReference>
<protein>
    <submittedName>
        <fullName evidence="2">SagB/ThcOx family dehydrogenase</fullName>
    </submittedName>
</protein>
<gene>
    <name evidence="2" type="ORF">LTT95_14770</name>
</gene>
<dbReference type="CDD" id="cd02142">
    <property type="entry name" value="McbC_SagB-like_oxidoreductase"/>
    <property type="match status" value="1"/>
</dbReference>
<name>A0ABS8UFF1_9GAMM</name>
<dbReference type="PANTHER" id="PTHR43745:SF2">
    <property type="entry name" value="NITROREDUCTASE MJ1384-RELATED"/>
    <property type="match status" value="1"/>
</dbReference>
<dbReference type="InterPro" id="IPR052544">
    <property type="entry name" value="Bacteriocin_Proc_Enz"/>
</dbReference>
<comment type="caution">
    <text evidence="2">The sequence shown here is derived from an EMBL/GenBank/DDBJ whole genome shotgun (WGS) entry which is preliminary data.</text>
</comment>
<evidence type="ECO:0000259" key="1">
    <source>
        <dbReference type="Pfam" id="PF00881"/>
    </source>
</evidence>
<dbReference type="PANTHER" id="PTHR43745">
    <property type="entry name" value="NITROREDUCTASE MJ1384-RELATED"/>
    <property type="match status" value="1"/>
</dbReference>
<proteinExistence type="predicted"/>
<dbReference type="InterPro" id="IPR029479">
    <property type="entry name" value="Nitroreductase"/>
</dbReference>
<reference evidence="2" key="1">
    <citation type="submission" date="2021-12" db="EMBL/GenBank/DDBJ databases">
        <authorList>
            <person name="Ulrich A."/>
        </authorList>
    </citation>
    <scope>NUCLEOTIDE SEQUENCE</scope>
    <source>
        <strain evidence="2">A1P009</strain>
    </source>
</reference>
<feature type="domain" description="Nitroreductase" evidence="1">
    <location>
        <begin position="72"/>
        <end position="250"/>
    </location>
</feature>
<sequence length="257" mass="27061">MSSSDPDSTFDAAPLFHLFWDNSTLNPSRAQVMHERIAHDAARPYQPPRPLHAAAGVALPAPCAERNTAWLQRRSARAFGSAPWTLDAVAHLLAPLRTREAAGLCDAATQTRLLPSGGGKYPVQAYVALCRVDGPPDLQNSLAWYDPARHALTPVAPCPDWPTLAKTLGVDWAVAPAFVVLLVAEGAGTLAKYGERGGRFLLIEAGVHLGTLGYQAAEAGWAGSAIASFDDDAVLALLGLSAPRHLAMLAYACGPAA</sequence>
<dbReference type="InterPro" id="IPR000415">
    <property type="entry name" value="Nitroreductase-like"/>
</dbReference>
<dbReference type="Pfam" id="PF00881">
    <property type="entry name" value="Nitroreductase"/>
    <property type="match status" value="1"/>
</dbReference>
<dbReference type="SUPFAM" id="SSF55469">
    <property type="entry name" value="FMN-dependent nitroreductase-like"/>
    <property type="match status" value="1"/>
</dbReference>
<reference evidence="2" key="2">
    <citation type="journal article" date="2022" name="Syst. Appl. Microbiol.">
        <title>Physiological and genomic characterisation of Luteimonas fraxinea sp. nov., a bacterial species associated with trees tolerant to ash dieback.</title>
        <authorList>
            <person name="Ulrich K."/>
            <person name="Becker R."/>
            <person name="Behrendt U."/>
            <person name="Kube M."/>
            <person name="Schneck V."/>
            <person name="Ulrich A."/>
        </authorList>
    </citation>
    <scope>NUCLEOTIDE SEQUENCE</scope>
    <source>
        <strain evidence="2">A1P009</strain>
    </source>
</reference>
<accession>A0ABS8UFF1</accession>
<evidence type="ECO:0000313" key="3">
    <source>
        <dbReference type="Proteomes" id="UP001430360"/>
    </source>
</evidence>
<evidence type="ECO:0000313" key="2">
    <source>
        <dbReference type="EMBL" id="MCD9098203.1"/>
    </source>
</evidence>
<dbReference type="EMBL" id="JAJQKU010000005">
    <property type="protein sequence ID" value="MCD9098203.1"/>
    <property type="molecule type" value="Genomic_DNA"/>
</dbReference>